<dbReference type="InterPro" id="IPR036339">
    <property type="entry name" value="PUB-like_dom_sf"/>
</dbReference>
<evidence type="ECO:0008006" key="9">
    <source>
        <dbReference type="Google" id="ProtNLM"/>
    </source>
</evidence>
<dbReference type="AlphaFoldDB" id="A0A813WWC2"/>
<keyword evidence="8" id="KW-1185">Reference proteome</keyword>
<dbReference type="OrthoDB" id="49605at2759"/>
<evidence type="ECO:0000259" key="2">
    <source>
        <dbReference type="Pfam" id="PF00789"/>
    </source>
</evidence>
<evidence type="ECO:0000313" key="8">
    <source>
        <dbReference type="Proteomes" id="UP000663829"/>
    </source>
</evidence>
<proteinExistence type="predicted"/>
<dbReference type="Proteomes" id="UP000682733">
    <property type="component" value="Unassembled WGS sequence"/>
</dbReference>
<feature type="compositionally biased region" description="Basic and acidic residues" evidence="1">
    <location>
        <begin position="16"/>
        <end position="27"/>
    </location>
</feature>
<feature type="compositionally biased region" description="Low complexity" evidence="1">
    <location>
        <begin position="65"/>
        <end position="78"/>
    </location>
</feature>
<dbReference type="Pfam" id="PF09409">
    <property type="entry name" value="PUB"/>
    <property type="match status" value="1"/>
</dbReference>
<protein>
    <recommendedName>
        <fullName evidence="9">UBX domain-containing protein</fullName>
    </recommendedName>
</protein>
<gene>
    <name evidence="4" type="ORF">GPM918_LOCUS6373</name>
    <name evidence="5" type="ORF">OVA965_LOCUS11197</name>
    <name evidence="6" type="ORF">SRO942_LOCUS6373</name>
    <name evidence="7" type="ORF">TMI583_LOCUS11193</name>
</gene>
<dbReference type="InterPro" id="IPR001012">
    <property type="entry name" value="UBX_dom"/>
</dbReference>
<dbReference type="EMBL" id="CAJNOK010004277">
    <property type="protein sequence ID" value="CAF0931957.1"/>
    <property type="molecule type" value="Genomic_DNA"/>
</dbReference>
<sequence length="472" mass="54911">MSGITKFFSKIKREIKFSKAGEGHKLNEQPTSPKANTRPTNSYSYEPRPNTASSTTRRSTDEAARNAAEAAQARLQQQQPPPAPANRTQESIRRQAQRELEQEKSLSDEYQKALDLKDHYFGKRQISMDSSSALDLSNVLFKCPDIFGDDVCLPPAELESKIEETLKLQLASEPLISCILLFLTSNKKNIEQLQNAKDIILKYYDNIINNPDEEKYRKIRLKNKVFQEKILPLKYASELLQTSGFIYCKLKINESDSDEDDYLYYKEKSTEPLALAKDTLINAEPIKTKIDTNLRIFRPTKERSTIPTLQLLPNDFYNPTMRDIMTEKQRQKDYLEKEEMLRTKAMRERDQKSESSIQYKYTVLRIRMPDEIILQVTFESDDNLSSLFEFLRSCLVYDWMTFILTSMADRQSFSSEHSEQYSNVTFNQSRLVNVVLSFKWDDAVLKEILHQKPDFQAHCYVKNEIIHDAMSL</sequence>
<dbReference type="PANTHER" id="PTHR23153">
    <property type="entry name" value="UBX-RELATED"/>
    <property type="match status" value="1"/>
</dbReference>
<reference evidence="4" key="1">
    <citation type="submission" date="2021-02" db="EMBL/GenBank/DDBJ databases">
        <authorList>
            <person name="Nowell W R."/>
        </authorList>
    </citation>
    <scope>NUCLEOTIDE SEQUENCE</scope>
</reference>
<dbReference type="SUPFAM" id="SSF54236">
    <property type="entry name" value="Ubiquitin-like"/>
    <property type="match status" value="1"/>
</dbReference>
<dbReference type="GO" id="GO:0005737">
    <property type="term" value="C:cytoplasm"/>
    <property type="evidence" value="ECO:0007669"/>
    <property type="project" value="TreeGrafter"/>
</dbReference>
<organism evidence="4 8">
    <name type="scientific">Didymodactylos carnosus</name>
    <dbReference type="NCBI Taxonomy" id="1234261"/>
    <lineage>
        <taxon>Eukaryota</taxon>
        <taxon>Metazoa</taxon>
        <taxon>Spiralia</taxon>
        <taxon>Gnathifera</taxon>
        <taxon>Rotifera</taxon>
        <taxon>Eurotatoria</taxon>
        <taxon>Bdelloidea</taxon>
        <taxon>Philodinida</taxon>
        <taxon>Philodinidae</taxon>
        <taxon>Didymodactylos</taxon>
    </lineage>
</organism>
<dbReference type="SMART" id="SM00580">
    <property type="entry name" value="PUG"/>
    <property type="match status" value="1"/>
</dbReference>
<dbReference type="Proteomes" id="UP000677228">
    <property type="component" value="Unassembled WGS sequence"/>
</dbReference>
<evidence type="ECO:0000313" key="4">
    <source>
        <dbReference type="EMBL" id="CAF0856830.1"/>
    </source>
</evidence>
<feature type="compositionally biased region" description="Polar residues" evidence="1">
    <location>
        <begin position="28"/>
        <end position="57"/>
    </location>
</feature>
<dbReference type="EMBL" id="CAJOBC010000979">
    <property type="protein sequence ID" value="CAF3644585.1"/>
    <property type="molecule type" value="Genomic_DNA"/>
</dbReference>
<feature type="domain" description="PUB" evidence="3">
    <location>
        <begin position="191"/>
        <end position="276"/>
    </location>
</feature>
<dbReference type="Proteomes" id="UP000681722">
    <property type="component" value="Unassembled WGS sequence"/>
</dbReference>
<dbReference type="Proteomes" id="UP000663829">
    <property type="component" value="Unassembled WGS sequence"/>
</dbReference>
<dbReference type="InterPro" id="IPR018997">
    <property type="entry name" value="PUB_domain"/>
</dbReference>
<feature type="domain" description="UBX" evidence="2">
    <location>
        <begin position="360"/>
        <end position="428"/>
    </location>
</feature>
<dbReference type="EMBL" id="CAJNOQ010000979">
    <property type="protein sequence ID" value="CAF0856830.1"/>
    <property type="molecule type" value="Genomic_DNA"/>
</dbReference>
<dbReference type="Gene3D" id="1.20.58.2190">
    <property type="match status" value="1"/>
</dbReference>
<accession>A0A813WWC2</accession>
<dbReference type="Gene3D" id="3.10.20.90">
    <property type="entry name" value="Phosphatidylinositol 3-kinase Catalytic Subunit, Chain A, domain 1"/>
    <property type="match status" value="1"/>
</dbReference>
<dbReference type="EMBL" id="CAJOBA010004279">
    <property type="protein sequence ID" value="CAF3708401.1"/>
    <property type="molecule type" value="Genomic_DNA"/>
</dbReference>
<evidence type="ECO:0000313" key="7">
    <source>
        <dbReference type="EMBL" id="CAF3708401.1"/>
    </source>
</evidence>
<feature type="compositionally biased region" description="Basic and acidic residues" evidence="1">
    <location>
        <begin position="90"/>
        <end position="107"/>
    </location>
</feature>
<evidence type="ECO:0000259" key="3">
    <source>
        <dbReference type="Pfam" id="PF09409"/>
    </source>
</evidence>
<comment type="caution">
    <text evidence="4">The sequence shown here is derived from an EMBL/GenBank/DDBJ whole genome shotgun (WGS) entry which is preliminary data.</text>
</comment>
<dbReference type="Pfam" id="PF00789">
    <property type="entry name" value="UBX"/>
    <property type="match status" value="1"/>
</dbReference>
<evidence type="ECO:0000256" key="1">
    <source>
        <dbReference type="SAM" id="MobiDB-lite"/>
    </source>
</evidence>
<dbReference type="InterPro" id="IPR029071">
    <property type="entry name" value="Ubiquitin-like_domsf"/>
</dbReference>
<name>A0A813WWC2_9BILA</name>
<evidence type="ECO:0000313" key="5">
    <source>
        <dbReference type="EMBL" id="CAF0931957.1"/>
    </source>
</evidence>
<evidence type="ECO:0000313" key="6">
    <source>
        <dbReference type="EMBL" id="CAF3644585.1"/>
    </source>
</evidence>
<dbReference type="PANTHER" id="PTHR23153:SF38">
    <property type="entry name" value="UBX DOMAIN-CONTAINING PROTEIN 6"/>
    <property type="match status" value="1"/>
</dbReference>
<feature type="region of interest" description="Disordered" evidence="1">
    <location>
        <begin position="16"/>
        <end position="107"/>
    </location>
</feature>
<dbReference type="SUPFAM" id="SSF143503">
    <property type="entry name" value="PUG domain-like"/>
    <property type="match status" value="1"/>
</dbReference>